<sequence length="257" mass="26482">MLRMALRRLVAVVAVCMVTACGSSTAHTADRSAGETIPSTAQPAGSATAAKPASPAVPATGGSGYSATLSARLVITDSLPPGFAVEIATVMAPDAGDQRPGVDVPCSDSMIPLLSARRLTGTPSAMAAATLSYDAGPDDLWVGTEVLRTYADDGARRAMTDLRTFIGRCPTVVVSSGLGIGDRYRFAVAPGPRLGDDSIHVSCSTTSGSDPMGWDSVLVRIGTTLVVVQEQGNKPGGHKYLTQLAEAALRRYQTTES</sequence>
<keyword evidence="2" id="KW-0732">Signal</keyword>
<accession>A0A561VK93</accession>
<gene>
    <name evidence="3" type="ORF">FHX75_14315</name>
</gene>
<keyword evidence="4" id="KW-1185">Reference proteome</keyword>
<reference evidence="3 4" key="1">
    <citation type="submission" date="2019-06" db="EMBL/GenBank/DDBJ databases">
        <title>Sequencing the genomes of 1000 actinobacteria strains.</title>
        <authorList>
            <person name="Klenk H.-P."/>
        </authorList>
    </citation>
    <scope>NUCLEOTIDE SEQUENCE [LARGE SCALE GENOMIC DNA]</scope>
    <source>
        <strain evidence="3 4">DSM 102131</strain>
    </source>
</reference>
<organism evidence="3 4">
    <name type="scientific">Micromonospora palomenae</name>
    <dbReference type="NCBI Taxonomy" id="1461247"/>
    <lineage>
        <taxon>Bacteria</taxon>
        <taxon>Bacillati</taxon>
        <taxon>Actinomycetota</taxon>
        <taxon>Actinomycetes</taxon>
        <taxon>Micromonosporales</taxon>
        <taxon>Micromonosporaceae</taxon>
        <taxon>Micromonospora</taxon>
    </lineage>
</organism>
<protein>
    <recommendedName>
        <fullName evidence="5">PknH-like protein</fullName>
    </recommendedName>
</protein>
<evidence type="ECO:0000313" key="3">
    <source>
        <dbReference type="EMBL" id="TWG11984.1"/>
    </source>
</evidence>
<evidence type="ECO:0000313" key="4">
    <source>
        <dbReference type="Proteomes" id="UP000319927"/>
    </source>
</evidence>
<dbReference type="Proteomes" id="UP000319927">
    <property type="component" value="Unassembled WGS sequence"/>
</dbReference>
<name>A0A561VK93_9ACTN</name>
<dbReference type="EMBL" id="VIXA01000004">
    <property type="protein sequence ID" value="TWG11984.1"/>
    <property type="molecule type" value="Genomic_DNA"/>
</dbReference>
<feature type="chain" id="PRO_5022039553" description="PknH-like protein" evidence="2">
    <location>
        <begin position="29"/>
        <end position="257"/>
    </location>
</feature>
<feature type="region of interest" description="Disordered" evidence="1">
    <location>
        <begin position="27"/>
        <end position="57"/>
    </location>
</feature>
<comment type="caution">
    <text evidence="3">The sequence shown here is derived from an EMBL/GenBank/DDBJ whole genome shotgun (WGS) entry which is preliminary data.</text>
</comment>
<feature type="signal peptide" evidence="2">
    <location>
        <begin position="1"/>
        <end position="28"/>
    </location>
</feature>
<proteinExistence type="predicted"/>
<evidence type="ECO:0000256" key="2">
    <source>
        <dbReference type="SAM" id="SignalP"/>
    </source>
</evidence>
<dbReference type="PROSITE" id="PS51257">
    <property type="entry name" value="PROKAR_LIPOPROTEIN"/>
    <property type="match status" value="1"/>
</dbReference>
<evidence type="ECO:0008006" key="5">
    <source>
        <dbReference type="Google" id="ProtNLM"/>
    </source>
</evidence>
<evidence type="ECO:0000256" key="1">
    <source>
        <dbReference type="SAM" id="MobiDB-lite"/>
    </source>
</evidence>
<dbReference type="AlphaFoldDB" id="A0A561VK93"/>